<proteinExistence type="predicted"/>
<gene>
    <name evidence="2" type="ORF">HNQ94_003040</name>
</gene>
<sequence length="344" mass="39758">MKTLCYYISDYGFGHASRSVAIIRELLRHSDKIRVFVCHSYAIDFMKESLVNEKRVKYRVVSTDIGYKLKHNSLEPDIKGMDIAFDSYMESLDDLVKDEIEFCTNNNVNLILSDIVPFPFKVAKELGVPSIGISNFTWYTAYKQLIEKGKLDRFKGYYSLMDYHFSLATSNEFEWGIIEEKGFGFVSRECDDNEVLELKEKLDPTGKKTIVYFGLGMKIFMDQLDVLGLWNSPNCVFIVSSNVEVQRKNIYKIPEDYTESQHFIAASDIVITKAGWSTIAEAINSNKPLIVLNRSNMEEDQNTIQYLISHQRADIMDWNQIKDLKINQEMMVQLSKQKNIVTVK</sequence>
<feature type="domain" description="Glycosyl transferase family 28 C-terminal" evidence="1">
    <location>
        <begin position="257"/>
        <end position="316"/>
    </location>
</feature>
<dbReference type="RefSeq" id="WP_174496945.1">
    <property type="nucleotide sequence ID" value="NZ_CADDWK010000010.1"/>
</dbReference>
<dbReference type="AlphaFoldDB" id="A0A841Q7Y1"/>
<protein>
    <submittedName>
        <fullName evidence="2">Uncharacterized protein (TIGR00661 family)</fullName>
    </submittedName>
</protein>
<organism evidence="2 3">
    <name type="scientific">Salirhabdus euzebyi</name>
    <dbReference type="NCBI Taxonomy" id="394506"/>
    <lineage>
        <taxon>Bacteria</taxon>
        <taxon>Bacillati</taxon>
        <taxon>Bacillota</taxon>
        <taxon>Bacilli</taxon>
        <taxon>Bacillales</taxon>
        <taxon>Bacillaceae</taxon>
        <taxon>Salirhabdus</taxon>
    </lineage>
</organism>
<evidence type="ECO:0000259" key="1">
    <source>
        <dbReference type="Pfam" id="PF04101"/>
    </source>
</evidence>
<dbReference type="GO" id="GO:0016758">
    <property type="term" value="F:hexosyltransferase activity"/>
    <property type="evidence" value="ECO:0007669"/>
    <property type="project" value="InterPro"/>
</dbReference>
<dbReference type="PANTHER" id="PTHR38134:SF2">
    <property type="entry name" value="GALACTOKINASE"/>
    <property type="match status" value="1"/>
</dbReference>
<name>A0A841Q7Y1_9BACI</name>
<dbReference type="InterPro" id="IPR007235">
    <property type="entry name" value="Glyco_trans_28_C"/>
</dbReference>
<dbReference type="Proteomes" id="UP000581688">
    <property type="component" value="Unassembled WGS sequence"/>
</dbReference>
<dbReference type="InterPro" id="IPR053205">
    <property type="entry name" value="GHMP_kinase_L-arabinokinase"/>
</dbReference>
<keyword evidence="3" id="KW-1185">Reference proteome</keyword>
<accession>A0A841Q7Y1</accession>
<comment type="caution">
    <text evidence="2">The sequence shown here is derived from an EMBL/GenBank/DDBJ whole genome shotgun (WGS) entry which is preliminary data.</text>
</comment>
<dbReference type="Pfam" id="PF04101">
    <property type="entry name" value="Glyco_tran_28_C"/>
    <property type="match status" value="1"/>
</dbReference>
<reference evidence="2 3" key="1">
    <citation type="submission" date="2020-08" db="EMBL/GenBank/DDBJ databases">
        <title>Genomic Encyclopedia of Type Strains, Phase IV (KMG-IV): sequencing the most valuable type-strain genomes for metagenomic binning, comparative biology and taxonomic classification.</title>
        <authorList>
            <person name="Goeker M."/>
        </authorList>
    </citation>
    <scope>NUCLEOTIDE SEQUENCE [LARGE SCALE GENOMIC DNA]</scope>
    <source>
        <strain evidence="2 3">DSM 19612</strain>
    </source>
</reference>
<evidence type="ECO:0000313" key="3">
    <source>
        <dbReference type="Proteomes" id="UP000581688"/>
    </source>
</evidence>
<dbReference type="SUPFAM" id="SSF53756">
    <property type="entry name" value="UDP-Glycosyltransferase/glycogen phosphorylase"/>
    <property type="match status" value="1"/>
</dbReference>
<dbReference type="PANTHER" id="PTHR38134">
    <property type="entry name" value="SLR1395 PROTEIN"/>
    <property type="match status" value="1"/>
</dbReference>
<dbReference type="Gene3D" id="3.40.50.2000">
    <property type="entry name" value="Glycogen Phosphorylase B"/>
    <property type="match status" value="2"/>
</dbReference>
<evidence type="ECO:0000313" key="2">
    <source>
        <dbReference type="EMBL" id="MBB6454551.1"/>
    </source>
</evidence>
<dbReference type="EMBL" id="JACHGH010000010">
    <property type="protein sequence ID" value="MBB6454551.1"/>
    <property type="molecule type" value="Genomic_DNA"/>
</dbReference>